<dbReference type="AlphaFoldDB" id="A0A0A9SES3"/>
<reference evidence="1" key="2">
    <citation type="journal article" date="2015" name="Data Brief">
        <title>Shoot transcriptome of the giant reed, Arundo donax.</title>
        <authorList>
            <person name="Barrero R.A."/>
            <person name="Guerrero F.D."/>
            <person name="Moolhuijzen P."/>
            <person name="Goolsby J.A."/>
            <person name="Tidwell J."/>
            <person name="Bellgard S.E."/>
            <person name="Bellgard M.I."/>
        </authorList>
    </citation>
    <scope>NUCLEOTIDE SEQUENCE</scope>
    <source>
        <tissue evidence="1">Shoot tissue taken approximately 20 cm above the soil surface</tissue>
    </source>
</reference>
<organism evidence="1">
    <name type="scientific">Arundo donax</name>
    <name type="common">Giant reed</name>
    <name type="synonym">Donax arundinaceus</name>
    <dbReference type="NCBI Taxonomy" id="35708"/>
    <lineage>
        <taxon>Eukaryota</taxon>
        <taxon>Viridiplantae</taxon>
        <taxon>Streptophyta</taxon>
        <taxon>Embryophyta</taxon>
        <taxon>Tracheophyta</taxon>
        <taxon>Spermatophyta</taxon>
        <taxon>Magnoliopsida</taxon>
        <taxon>Liliopsida</taxon>
        <taxon>Poales</taxon>
        <taxon>Poaceae</taxon>
        <taxon>PACMAD clade</taxon>
        <taxon>Arundinoideae</taxon>
        <taxon>Arundineae</taxon>
        <taxon>Arundo</taxon>
    </lineage>
</organism>
<protein>
    <submittedName>
        <fullName evidence="1">Uncharacterized protein</fullName>
    </submittedName>
</protein>
<accession>A0A0A9SES3</accession>
<dbReference type="EMBL" id="GBRH01258824">
    <property type="protein sequence ID" value="JAD39071.1"/>
    <property type="molecule type" value="Transcribed_RNA"/>
</dbReference>
<evidence type="ECO:0000313" key="1">
    <source>
        <dbReference type="EMBL" id="JAD39071.1"/>
    </source>
</evidence>
<reference evidence="1" key="1">
    <citation type="submission" date="2014-09" db="EMBL/GenBank/DDBJ databases">
        <authorList>
            <person name="Magalhaes I.L.F."/>
            <person name="Oliveira U."/>
            <person name="Santos F.R."/>
            <person name="Vidigal T.H.D.A."/>
            <person name="Brescovit A.D."/>
            <person name="Santos A.J."/>
        </authorList>
    </citation>
    <scope>NUCLEOTIDE SEQUENCE</scope>
    <source>
        <tissue evidence="1">Shoot tissue taken approximately 20 cm above the soil surface</tissue>
    </source>
</reference>
<sequence>MFVRRLKFKYKAFSKLLNFQTDQKKDSDRQSSDDIR</sequence>
<proteinExistence type="predicted"/>
<name>A0A0A9SES3_ARUDO</name>